<dbReference type="CDD" id="cd12148">
    <property type="entry name" value="fungal_TF_MHR"/>
    <property type="match status" value="1"/>
</dbReference>
<feature type="compositionally biased region" description="Low complexity" evidence="9">
    <location>
        <begin position="348"/>
        <end position="359"/>
    </location>
</feature>
<evidence type="ECO:0000256" key="5">
    <source>
        <dbReference type="ARBA" id="ARBA00023015"/>
    </source>
</evidence>
<evidence type="ECO:0000259" key="10">
    <source>
        <dbReference type="PROSITE" id="PS50048"/>
    </source>
</evidence>
<feature type="region of interest" description="Disordered" evidence="9">
    <location>
        <begin position="1050"/>
        <end position="1139"/>
    </location>
</feature>
<feature type="region of interest" description="Disordered" evidence="9">
    <location>
        <begin position="454"/>
        <end position="476"/>
    </location>
</feature>
<sequence>MAPVLRPRQSLPKDKFPGYFSNLKSQAYTDPSSSRGAGTHSIRSIAWNPQGTLVATGSADKTLRVWNPEKPHVKFSTELKGHSASIEKVAFNPTKDAELCSVSSDGVVKFWDVRTKACFNEVRGLGDALSLVWAPDGQTLLVGNRDDVIFILSPSQSTPVSSHQQPVQTNQISFCWGGEKVFLATGDGRTRTLTYPGFDPVFKLNYGPEPREFKLHGHTSSCLTVELQPTARYLATGGSDSIISLWDTKDFICQRTLSGISGPVRSISFTFDGSYIVAGSDEGSGLEVYHVETGEHVHTFKTAGSSPVVAWAPTRYCLAYSDLGVLRIVGVDPDRKHYANKLSFTMPGSSDNGSSSNGNQAPQSPPGDTIHAASAGDSAIPDNASVPKPKRLACMICRKRKLKCDGVRPSCSTCSRLGHSCAYDEQRRKSGPKRGYVKALEERLKQVETLLKTQDPAPANTSPSKAMGMSISGSRNSAATNGLPVANPPMGMAGDHDMDGRWQHFNGESPRQGAIDDFNFNANMGMPMNNVGGNFTWEMIGLGLEEPLPPQETIDELHQVYFEKVHPSVPMIHRYRYLAAMNLAPNQRPPVCLRYAMWTMACSITDKYSDLKDLFYQRARKYVEADYVKGYGEHMISVAHCQTHILLACYEMKMMYFPRAWINTGSAVRLAQMIGLHRLDGQGLDVKQCLPPPKDWTEREERRRTFWMAFCEDRYASIGTGWPMTIDERDIMTKLPSSESAYDMSRPEQTQTLAECTGPNGAGKLSSFGGIVLMACLFGRNLVHLHRPDDDDLDHDLNGPFWKRHRQMDNILLNTSLCLPAHLKLPGGLNNPNVVFTNMSIHTSTICLHQAAIFKAEKNKLAASVSSESKVRCITAANEIASIMRTISHMDLSAMNPFISFCLYVAARVFVQYLKSRPDDAQTADSLRFLLSAMNALKRRNPLTESFLVQLDVDFEALAARIPKLRNAFPRPGDSPGMGNGAGGKNQPICDDPEGVQGIMAYRNECHFMKMAGDDGNAATAPDLVENENQNSAPPGFAQTWLSADQQSIPVLTPSSGTMYEKGAENQDAQGSPEGGPSNGPTPNSSGAGSDAKSHLPAGHMNGATTEAAFRPPLSPQQNMINPSHGMDSGNHQSFFGDSGFIPQSMPQQSNGFGMPAGGWTDMNGQPAGMPVGEGVLRALMNMGPMDAMDLSSWDNGADTHMRG</sequence>
<evidence type="ECO:0000256" key="4">
    <source>
        <dbReference type="ARBA" id="ARBA00022737"/>
    </source>
</evidence>
<feature type="repeat" description="WD" evidence="8">
    <location>
        <begin position="35"/>
        <end position="67"/>
    </location>
</feature>
<dbReference type="InterPro" id="IPR050815">
    <property type="entry name" value="TF_fung"/>
</dbReference>
<feature type="repeat" description="WD" evidence="8">
    <location>
        <begin position="215"/>
        <end position="247"/>
    </location>
</feature>
<keyword evidence="4" id="KW-0677">Repeat</keyword>
<keyword evidence="7" id="KW-0539">Nucleus</keyword>
<dbReference type="SMART" id="SM00906">
    <property type="entry name" value="Fungal_trans"/>
    <property type="match status" value="1"/>
</dbReference>
<dbReference type="InterPro" id="IPR007219">
    <property type="entry name" value="XnlR_reg_dom"/>
</dbReference>
<dbReference type="PROSITE" id="PS50082">
    <property type="entry name" value="WD_REPEATS_2"/>
    <property type="match status" value="3"/>
</dbReference>
<evidence type="ECO:0000313" key="12">
    <source>
        <dbReference type="Proteomes" id="UP000078240"/>
    </source>
</evidence>
<dbReference type="Gene3D" id="4.10.240.10">
    <property type="entry name" value="Zn(2)-C6 fungal-type DNA-binding domain"/>
    <property type="match status" value="1"/>
</dbReference>
<dbReference type="PANTHER" id="PTHR47338">
    <property type="entry name" value="ZN(II)2CYS6 TRANSCRIPTION FACTOR (EUROFUNG)-RELATED"/>
    <property type="match status" value="1"/>
</dbReference>
<feature type="region of interest" description="Disordered" evidence="9">
    <location>
        <begin position="968"/>
        <end position="987"/>
    </location>
</feature>
<dbReference type="InterPro" id="IPR020472">
    <property type="entry name" value="WD40_PAC1"/>
</dbReference>
<feature type="region of interest" description="Disordered" evidence="9">
    <location>
        <begin position="342"/>
        <end position="384"/>
    </location>
</feature>
<evidence type="ECO:0000256" key="9">
    <source>
        <dbReference type="SAM" id="MobiDB-lite"/>
    </source>
</evidence>
<feature type="region of interest" description="Disordered" evidence="9">
    <location>
        <begin position="1019"/>
        <end position="1038"/>
    </location>
</feature>
<feature type="compositionally biased region" description="Polar residues" evidence="9">
    <location>
        <begin position="1079"/>
        <end position="1088"/>
    </location>
</feature>
<dbReference type="InterPro" id="IPR036864">
    <property type="entry name" value="Zn2-C6_fun-type_DNA-bd_sf"/>
</dbReference>
<organism evidence="11 12">
    <name type="scientific">Purpureocillium lilacinum</name>
    <name type="common">Paecilomyces lilacinus</name>
    <dbReference type="NCBI Taxonomy" id="33203"/>
    <lineage>
        <taxon>Eukaryota</taxon>
        <taxon>Fungi</taxon>
        <taxon>Dikarya</taxon>
        <taxon>Ascomycota</taxon>
        <taxon>Pezizomycotina</taxon>
        <taxon>Sordariomycetes</taxon>
        <taxon>Hypocreomycetidae</taxon>
        <taxon>Hypocreales</taxon>
        <taxon>Ophiocordycipitaceae</taxon>
        <taxon>Purpureocillium</taxon>
    </lineage>
</organism>
<keyword evidence="5" id="KW-0805">Transcription regulation</keyword>
<dbReference type="InterPro" id="IPR001138">
    <property type="entry name" value="Zn2Cys6_DnaBD"/>
</dbReference>
<dbReference type="EMBL" id="LSBH01000003">
    <property type="protein sequence ID" value="OAQ81506.1"/>
    <property type="molecule type" value="Genomic_DNA"/>
</dbReference>
<feature type="domain" description="Zn(2)-C6 fungal-type" evidence="10">
    <location>
        <begin position="393"/>
        <end position="423"/>
    </location>
</feature>
<dbReference type="Pfam" id="PF00172">
    <property type="entry name" value="Zn_clus"/>
    <property type="match status" value="1"/>
</dbReference>
<evidence type="ECO:0000256" key="3">
    <source>
        <dbReference type="ARBA" id="ARBA00022723"/>
    </source>
</evidence>
<proteinExistence type="predicted"/>
<dbReference type="InterPro" id="IPR036322">
    <property type="entry name" value="WD40_repeat_dom_sf"/>
</dbReference>
<dbReference type="GO" id="GO:0003677">
    <property type="term" value="F:DNA binding"/>
    <property type="evidence" value="ECO:0007669"/>
    <property type="project" value="InterPro"/>
</dbReference>
<dbReference type="GO" id="GO:0005634">
    <property type="term" value="C:nucleus"/>
    <property type="evidence" value="ECO:0007669"/>
    <property type="project" value="UniProtKB-SubCell"/>
</dbReference>
<feature type="repeat" description="WD" evidence="8">
    <location>
        <begin position="79"/>
        <end position="121"/>
    </location>
</feature>
<dbReference type="PROSITE" id="PS50048">
    <property type="entry name" value="ZN2_CY6_FUNGAL_2"/>
    <property type="match status" value="1"/>
</dbReference>
<dbReference type="AlphaFoldDB" id="A0A179GU70"/>
<dbReference type="Pfam" id="PF04082">
    <property type="entry name" value="Fungal_trans"/>
    <property type="match status" value="1"/>
</dbReference>
<dbReference type="GO" id="GO:0000981">
    <property type="term" value="F:DNA-binding transcription factor activity, RNA polymerase II-specific"/>
    <property type="evidence" value="ECO:0007669"/>
    <property type="project" value="InterPro"/>
</dbReference>
<keyword evidence="2 8" id="KW-0853">WD repeat</keyword>
<keyword evidence="3" id="KW-0479">Metal-binding</keyword>
<protein>
    <submittedName>
        <fullName evidence="11">C6 transcription factor Prf</fullName>
    </submittedName>
</protein>
<dbReference type="SUPFAM" id="SSF50978">
    <property type="entry name" value="WD40 repeat-like"/>
    <property type="match status" value="1"/>
</dbReference>
<dbReference type="SMART" id="SM00066">
    <property type="entry name" value="GAL4"/>
    <property type="match status" value="1"/>
</dbReference>
<reference evidence="11 12" key="1">
    <citation type="submission" date="2016-01" db="EMBL/GenBank/DDBJ databases">
        <title>Biosynthesis of antibiotic leucinostatins and their inhibition on Phytophthora in bio-control Purpureocillium lilacinum.</title>
        <authorList>
            <person name="Wang G."/>
            <person name="Liu Z."/>
            <person name="Lin R."/>
            <person name="Li E."/>
            <person name="Mao Z."/>
            <person name="Ling J."/>
            <person name="Yin W."/>
            <person name="Xie B."/>
        </authorList>
    </citation>
    <scope>NUCLEOTIDE SEQUENCE [LARGE SCALE GENOMIC DNA]</scope>
    <source>
        <strain evidence="11">PLBJ-1</strain>
    </source>
</reference>
<evidence type="ECO:0000313" key="11">
    <source>
        <dbReference type="EMBL" id="OAQ81506.1"/>
    </source>
</evidence>
<dbReference type="SUPFAM" id="SSF57701">
    <property type="entry name" value="Zn2/Cys6 DNA-binding domain"/>
    <property type="match status" value="1"/>
</dbReference>
<evidence type="ECO:0000256" key="6">
    <source>
        <dbReference type="ARBA" id="ARBA00023163"/>
    </source>
</evidence>
<dbReference type="PANTHER" id="PTHR47338:SF10">
    <property type="entry name" value="TRANSCRIPTION FACTOR DOMAIN-CONTAINING PROTEIN-RELATED"/>
    <property type="match status" value="1"/>
</dbReference>
<dbReference type="CDD" id="cd00067">
    <property type="entry name" value="GAL4"/>
    <property type="match status" value="1"/>
</dbReference>
<accession>A0A179GU70</accession>
<dbReference type="PRINTS" id="PR00320">
    <property type="entry name" value="GPROTEINBRPT"/>
</dbReference>
<dbReference type="CDD" id="cd00200">
    <property type="entry name" value="WD40"/>
    <property type="match status" value="1"/>
</dbReference>
<evidence type="ECO:0000256" key="8">
    <source>
        <dbReference type="PROSITE-ProRule" id="PRU00221"/>
    </source>
</evidence>
<comment type="caution">
    <text evidence="11">The sequence shown here is derived from an EMBL/GenBank/DDBJ whole genome shotgun (WGS) entry which is preliminary data.</text>
</comment>
<dbReference type="InterPro" id="IPR019775">
    <property type="entry name" value="WD40_repeat_CS"/>
</dbReference>
<dbReference type="Gene3D" id="2.130.10.10">
    <property type="entry name" value="YVTN repeat-like/Quinoprotein amine dehydrogenase"/>
    <property type="match status" value="2"/>
</dbReference>
<dbReference type="PROSITE" id="PS00678">
    <property type="entry name" value="WD_REPEATS_1"/>
    <property type="match status" value="1"/>
</dbReference>
<evidence type="ECO:0000256" key="2">
    <source>
        <dbReference type="ARBA" id="ARBA00022574"/>
    </source>
</evidence>
<dbReference type="FunFam" id="2.130.10.10:FF:000870">
    <property type="entry name" value="WD repeat-containing protein"/>
    <property type="match status" value="1"/>
</dbReference>
<dbReference type="SMART" id="SM00320">
    <property type="entry name" value="WD40"/>
    <property type="match status" value="5"/>
</dbReference>
<dbReference type="PROSITE" id="PS50294">
    <property type="entry name" value="WD_REPEATS_REGION"/>
    <property type="match status" value="3"/>
</dbReference>
<dbReference type="InterPro" id="IPR001680">
    <property type="entry name" value="WD40_rpt"/>
</dbReference>
<dbReference type="InterPro" id="IPR015943">
    <property type="entry name" value="WD40/YVTN_repeat-like_dom_sf"/>
</dbReference>
<dbReference type="GO" id="GO:0006351">
    <property type="term" value="P:DNA-templated transcription"/>
    <property type="evidence" value="ECO:0007669"/>
    <property type="project" value="InterPro"/>
</dbReference>
<keyword evidence="6" id="KW-0804">Transcription</keyword>
<dbReference type="PROSITE" id="PS00463">
    <property type="entry name" value="ZN2_CY6_FUNGAL_1"/>
    <property type="match status" value="1"/>
</dbReference>
<dbReference type="Proteomes" id="UP000078240">
    <property type="component" value="Unassembled WGS sequence"/>
</dbReference>
<comment type="subcellular location">
    <subcellularLocation>
        <location evidence="1">Nucleus</location>
    </subcellularLocation>
</comment>
<name>A0A179GU70_PURLI</name>
<evidence type="ECO:0000256" key="7">
    <source>
        <dbReference type="ARBA" id="ARBA00023242"/>
    </source>
</evidence>
<dbReference type="Pfam" id="PF00400">
    <property type="entry name" value="WD40"/>
    <property type="match status" value="4"/>
</dbReference>
<evidence type="ECO:0000256" key="1">
    <source>
        <dbReference type="ARBA" id="ARBA00004123"/>
    </source>
</evidence>
<gene>
    <name evidence="11" type="ORF">VFPBJ_04090</name>
</gene>
<dbReference type="GO" id="GO:0008270">
    <property type="term" value="F:zinc ion binding"/>
    <property type="evidence" value="ECO:0007669"/>
    <property type="project" value="InterPro"/>
</dbReference>